<comment type="caution">
    <text evidence="2">The sequence shown here is derived from an EMBL/GenBank/DDBJ whole genome shotgun (WGS) entry which is preliminary data.</text>
</comment>
<evidence type="ECO:0000313" key="2">
    <source>
        <dbReference type="EMBL" id="NLS12269.1"/>
    </source>
</evidence>
<gene>
    <name evidence="2" type="ORF">HGP28_05080</name>
</gene>
<reference evidence="2 3" key="1">
    <citation type="submission" date="2020-04" db="EMBL/GenBank/DDBJ databases">
        <title>Vibrio sp. SM6, a novel species isolated from seawater.</title>
        <authorList>
            <person name="Wang X."/>
        </authorList>
    </citation>
    <scope>NUCLEOTIDE SEQUENCE [LARGE SCALE GENOMIC DNA]</scope>
    <source>
        <strain evidence="2 3">SM6</strain>
    </source>
</reference>
<feature type="signal peptide" evidence="1">
    <location>
        <begin position="1"/>
        <end position="18"/>
    </location>
</feature>
<evidence type="ECO:0000256" key="1">
    <source>
        <dbReference type="SAM" id="SignalP"/>
    </source>
</evidence>
<dbReference type="EMBL" id="JABAIK010000004">
    <property type="protein sequence ID" value="NLS12269.1"/>
    <property type="molecule type" value="Genomic_DNA"/>
</dbReference>
<keyword evidence="1" id="KW-0732">Signal</keyword>
<accession>A0A7X8TPE0</accession>
<proteinExistence type="predicted"/>
<dbReference type="RefSeq" id="WP_168835379.1">
    <property type="nucleotide sequence ID" value="NZ_JABAIK010000004.1"/>
</dbReference>
<feature type="chain" id="PRO_5030670569" evidence="1">
    <location>
        <begin position="19"/>
        <end position="153"/>
    </location>
</feature>
<name>A0A7X8TPE0_9VIBR</name>
<evidence type="ECO:0000313" key="3">
    <source>
        <dbReference type="Proteomes" id="UP000535589"/>
    </source>
</evidence>
<sequence length="153" mass="16977">MKVTSCAALMLFSPLCFGDILPNLQHDDLSFSSPHSLYLSSQDGATHERSIEGGYSYNLIRSVDLYVGARMNGNDQSQSGVLSGVSYQWSDRWVISSALRAYKYDAITKEKGDANLAAEVTSHFKLNENLAVHATLDYQDWQQEVAVGIGFRF</sequence>
<dbReference type="Proteomes" id="UP000535589">
    <property type="component" value="Unassembled WGS sequence"/>
</dbReference>
<dbReference type="AlphaFoldDB" id="A0A7X8TPE0"/>
<organism evidence="2 3">
    <name type="scientific">Vibrio agarilyticus</name>
    <dbReference type="NCBI Taxonomy" id="2726741"/>
    <lineage>
        <taxon>Bacteria</taxon>
        <taxon>Pseudomonadati</taxon>
        <taxon>Pseudomonadota</taxon>
        <taxon>Gammaproteobacteria</taxon>
        <taxon>Vibrionales</taxon>
        <taxon>Vibrionaceae</taxon>
        <taxon>Vibrio</taxon>
    </lineage>
</organism>
<keyword evidence="3" id="KW-1185">Reference proteome</keyword>
<protein>
    <submittedName>
        <fullName evidence="2">Uncharacterized protein</fullName>
    </submittedName>
</protein>